<evidence type="ECO:0000313" key="6">
    <source>
        <dbReference type="EMBL" id="KAG9487153.1"/>
    </source>
</evidence>
<dbReference type="GO" id="GO:0005125">
    <property type="term" value="F:cytokine activity"/>
    <property type="evidence" value="ECO:0007669"/>
    <property type="project" value="UniProtKB-KW"/>
</dbReference>
<dbReference type="InterPro" id="IPR009079">
    <property type="entry name" value="4_helix_cytokine-like_core"/>
</dbReference>
<dbReference type="PANTHER" id="PTHR10633:SF0">
    <property type="entry name" value="LEUKEMIA INHIBITORY FACTOR"/>
    <property type="match status" value="1"/>
</dbReference>
<comment type="function">
    <text evidence="5">LIF has the capacity to induce terminal differentiation in leukemic cells. Its activities include the induction of hematopoietic differentiation in normal and myeloid leukemia cells, the induction of neuronal cell differentiation, and the stimulation of acute-phase protein synthesis in hepatocytes.</text>
</comment>
<dbReference type="GO" id="GO:0048861">
    <property type="term" value="P:leukemia inhibitory factor signaling pathway"/>
    <property type="evidence" value="ECO:0007669"/>
    <property type="project" value="TreeGrafter"/>
</dbReference>
<reference evidence="6" key="1">
    <citation type="thesis" date="2020" institute="ProQuest LLC" country="789 East Eisenhower Parkway, Ann Arbor, MI, USA">
        <title>Comparative Genomics and Chromosome Evolution.</title>
        <authorList>
            <person name="Mudd A.B."/>
        </authorList>
    </citation>
    <scope>NUCLEOTIDE SEQUENCE</scope>
    <source>
        <strain evidence="6">HN-11 Male</strain>
        <tissue evidence="6">Kidney and liver</tissue>
    </source>
</reference>
<gene>
    <name evidence="6" type="ORF">GDO78_007168</name>
</gene>
<dbReference type="GO" id="GO:0006955">
    <property type="term" value="P:immune response"/>
    <property type="evidence" value="ECO:0007669"/>
    <property type="project" value="InterPro"/>
</dbReference>
<dbReference type="GO" id="GO:0008284">
    <property type="term" value="P:positive regulation of cell population proliferation"/>
    <property type="evidence" value="ECO:0007669"/>
    <property type="project" value="TreeGrafter"/>
</dbReference>
<protein>
    <recommendedName>
        <fullName evidence="2">Leukemia inhibitory factor</fullName>
    </recommendedName>
</protein>
<dbReference type="SUPFAM" id="SSF47266">
    <property type="entry name" value="4-helical cytokines"/>
    <property type="match status" value="1"/>
</dbReference>
<keyword evidence="3" id="KW-0202">Cytokine</keyword>
<dbReference type="EMBL" id="WNTK01000003">
    <property type="protein sequence ID" value="KAG9487153.1"/>
    <property type="molecule type" value="Genomic_DNA"/>
</dbReference>
<dbReference type="PANTHER" id="PTHR10633">
    <property type="entry name" value="LEUKEMIA INHIBITORY FACTOR"/>
    <property type="match status" value="1"/>
</dbReference>
<name>A0A8J6FG25_ELECQ</name>
<keyword evidence="7" id="KW-1185">Reference proteome</keyword>
<evidence type="ECO:0000256" key="4">
    <source>
        <dbReference type="ARBA" id="ARBA00022525"/>
    </source>
</evidence>
<accession>A0A8J6FG25</accession>
<dbReference type="OrthoDB" id="9902088at2759"/>
<dbReference type="InterPro" id="IPR003624">
    <property type="entry name" value="Leukemia_IF"/>
</dbReference>
<dbReference type="GO" id="GO:0045595">
    <property type="term" value="P:regulation of cell differentiation"/>
    <property type="evidence" value="ECO:0007669"/>
    <property type="project" value="TreeGrafter"/>
</dbReference>
<dbReference type="Pfam" id="PF01291">
    <property type="entry name" value="LIF_OSM"/>
    <property type="match status" value="1"/>
</dbReference>
<evidence type="ECO:0000256" key="2">
    <source>
        <dbReference type="ARBA" id="ARBA00016836"/>
    </source>
</evidence>
<keyword evidence="4" id="KW-0964">Secreted</keyword>
<dbReference type="GO" id="GO:0005146">
    <property type="term" value="F:leukemia inhibitory factor receptor binding"/>
    <property type="evidence" value="ECO:0007669"/>
    <property type="project" value="InterPro"/>
</dbReference>
<dbReference type="SMART" id="SM00080">
    <property type="entry name" value="LIF_OSM"/>
    <property type="match status" value="1"/>
</dbReference>
<evidence type="ECO:0000256" key="1">
    <source>
        <dbReference type="ARBA" id="ARBA00004613"/>
    </source>
</evidence>
<dbReference type="InterPro" id="IPR001581">
    <property type="entry name" value="Leukemia_IF/oncostatin"/>
</dbReference>
<organism evidence="6 7">
    <name type="scientific">Eleutherodactylus coqui</name>
    <name type="common">Puerto Rican coqui</name>
    <dbReference type="NCBI Taxonomy" id="57060"/>
    <lineage>
        <taxon>Eukaryota</taxon>
        <taxon>Metazoa</taxon>
        <taxon>Chordata</taxon>
        <taxon>Craniata</taxon>
        <taxon>Vertebrata</taxon>
        <taxon>Euteleostomi</taxon>
        <taxon>Amphibia</taxon>
        <taxon>Batrachia</taxon>
        <taxon>Anura</taxon>
        <taxon>Neobatrachia</taxon>
        <taxon>Hyloidea</taxon>
        <taxon>Eleutherodactylidae</taxon>
        <taxon>Eleutherodactylinae</taxon>
        <taxon>Eleutherodactylus</taxon>
        <taxon>Eleutherodactylus</taxon>
    </lineage>
</organism>
<evidence type="ECO:0000256" key="3">
    <source>
        <dbReference type="ARBA" id="ARBA00022514"/>
    </source>
</evidence>
<dbReference type="Proteomes" id="UP000770717">
    <property type="component" value="Unassembled WGS sequence"/>
</dbReference>
<sequence>MSQIHSLVMDIHMKAKVRFNTYAHCQEFDSKAIASLCHSKDSNFPTFNVISTSSEEDKLSELYKVFRYMNTAIGNITLEQMELNPKNKTLHKQLNESKTEIAAVLSNLSCALNKRYKVPNIDMYYKTSTSTWLKKTRGFKVLKSYKHFLEQASNITSDWDKKGDYTQDPSFDNPPDHR</sequence>
<dbReference type="Gene3D" id="1.20.1250.10">
    <property type="match status" value="1"/>
</dbReference>
<dbReference type="GO" id="GO:0005615">
    <property type="term" value="C:extracellular space"/>
    <property type="evidence" value="ECO:0007669"/>
    <property type="project" value="UniProtKB-KW"/>
</dbReference>
<dbReference type="GO" id="GO:0008083">
    <property type="term" value="F:growth factor activity"/>
    <property type="evidence" value="ECO:0007669"/>
    <property type="project" value="TreeGrafter"/>
</dbReference>
<comment type="subcellular location">
    <subcellularLocation>
        <location evidence="1">Secreted</location>
    </subcellularLocation>
</comment>
<evidence type="ECO:0000256" key="5">
    <source>
        <dbReference type="ARBA" id="ARBA00024822"/>
    </source>
</evidence>
<dbReference type="AlphaFoldDB" id="A0A8J6FG25"/>
<comment type="caution">
    <text evidence="6">The sequence shown here is derived from an EMBL/GenBank/DDBJ whole genome shotgun (WGS) entry which is preliminary data.</text>
</comment>
<evidence type="ECO:0000313" key="7">
    <source>
        <dbReference type="Proteomes" id="UP000770717"/>
    </source>
</evidence>
<proteinExistence type="predicted"/>